<protein>
    <submittedName>
        <fullName evidence="2">Uncharacterized protein</fullName>
    </submittedName>
</protein>
<feature type="transmembrane region" description="Helical" evidence="1">
    <location>
        <begin position="64"/>
        <end position="80"/>
    </location>
</feature>
<evidence type="ECO:0000256" key="1">
    <source>
        <dbReference type="SAM" id="Phobius"/>
    </source>
</evidence>
<accession>A0A3N4JVF4</accession>
<keyword evidence="1" id="KW-0472">Membrane</keyword>
<keyword evidence="1" id="KW-1133">Transmembrane helix</keyword>
<dbReference type="EMBL" id="ML120375">
    <property type="protein sequence ID" value="RPB01168.1"/>
    <property type="molecule type" value="Genomic_DNA"/>
</dbReference>
<gene>
    <name evidence="2" type="ORF">L873DRAFT_1804070</name>
</gene>
<sequence>MFQNFMGINWALREMGSALKYSPMASESSPKVKAGPVLPSNSLLKRQAQFGLYAESRQHQISKIYNVLIVNCVLVIYLAMHDTKTEKQEHDTNLLLL</sequence>
<reference evidence="2 3" key="1">
    <citation type="journal article" date="2018" name="Nat. Ecol. Evol.">
        <title>Pezizomycetes genomes reveal the molecular basis of ectomycorrhizal truffle lifestyle.</title>
        <authorList>
            <person name="Murat C."/>
            <person name="Payen T."/>
            <person name="Noel B."/>
            <person name="Kuo A."/>
            <person name="Morin E."/>
            <person name="Chen J."/>
            <person name="Kohler A."/>
            <person name="Krizsan K."/>
            <person name="Balestrini R."/>
            <person name="Da Silva C."/>
            <person name="Montanini B."/>
            <person name="Hainaut M."/>
            <person name="Levati E."/>
            <person name="Barry K.W."/>
            <person name="Belfiori B."/>
            <person name="Cichocki N."/>
            <person name="Clum A."/>
            <person name="Dockter R.B."/>
            <person name="Fauchery L."/>
            <person name="Guy J."/>
            <person name="Iotti M."/>
            <person name="Le Tacon F."/>
            <person name="Lindquist E.A."/>
            <person name="Lipzen A."/>
            <person name="Malagnac F."/>
            <person name="Mello A."/>
            <person name="Molinier V."/>
            <person name="Miyauchi S."/>
            <person name="Poulain J."/>
            <person name="Riccioni C."/>
            <person name="Rubini A."/>
            <person name="Sitrit Y."/>
            <person name="Splivallo R."/>
            <person name="Traeger S."/>
            <person name="Wang M."/>
            <person name="Zifcakova L."/>
            <person name="Wipf D."/>
            <person name="Zambonelli A."/>
            <person name="Paolocci F."/>
            <person name="Nowrousian M."/>
            <person name="Ottonello S."/>
            <person name="Baldrian P."/>
            <person name="Spatafora J.W."/>
            <person name="Henrissat B."/>
            <person name="Nagy L.G."/>
            <person name="Aury J.M."/>
            <person name="Wincker P."/>
            <person name="Grigoriev I.V."/>
            <person name="Bonfante P."/>
            <person name="Martin F.M."/>
        </authorList>
    </citation>
    <scope>NUCLEOTIDE SEQUENCE [LARGE SCALE GENOMIC DNA]</scope>
    <source>
        <strain evidence="2 3">120613-1</strain>
    </source>
</reference>
<proteinExistence type="predicted"/>
<dbReference type="AlphaFoldDB" id="A0A3N4JVF4"/>
<keyword evidence="1" id="KW-0812">Transmembrane</keyword>
<keyword evidence="3" id="KW-1185">Reference proteome</keyword>
<dbReference type="Proteomes" id="UP000276215">
    <property type="component" value="Unassembled WGS sequence"/>
</dbReference>
<name>A0A3N4JVF4_9PEZI</name>
<organism evidence="2 3">
    <name type="scientific">Choiromyces venosus 120613-1</name>
    <dbReference type="NCBI Taxonomy" id="1336337"/>
    <lineage>
        <taxon>Eukaryota</taxon>
        <taxon>Fungi</taxon>
        <taxon>Dikarya</taxon>
        <taxon>Ascomycota</taxon>
        <taxon>Pezizomycotina</taxon>
        <taxon>Pezizomycetes</taxon>
        <taxon>Pezizales</taxon>
        <taxon>Tuberaceae</taxon>
        <taxon>Choiromyces</taxon>
    </lineage>
</organism>
<evidence type="ECO:0000313" key="3">
    <source>
        <dbReference type="Proteomes" id="UP000276215"/>
    </source>
</evidence>
<evidence type="ECO:0000313" key="2">
    <source>
        <dbReference type="EMBL" id="RPB01168.1"/>
    </source>
</evidence>